<evidence type="ECO:0000313" key="1">
    <source>
        <dbReference type="EMBL" id="SHE96314.1"/>
    </source>
</evidence>
<dbReference type="Proteomes" id="UP000184406">
    <property type="component" value="Unassembled WGS sequence"/>
</dbReference>
<sequence>MSNTIEDILFDAHKHNKREELLAFLEKIRQKNPDKELTDLYQMAYDKIIRP</sequence>
<evidence type="ECO:0000313" key="2">
    <source>
        <dbReference type="Proteomes" id="UP000184406"/>
    </source>
</evidence>
<proteinExistence type="predicted"/>
<organism evidence="1 2">
    <name type="scientific">Arenibacter palladensis</name>
    <dbReference type="NCBI Taxonomy" id="237373"/>
    <lineage>
        <taxon>Bacteria</taxon>
        <taxon>Pseudomonadati</taxon>
        <taxon>Bacteroidota</taxon>
        <taxon>Flavobacteriia</taxon>
        <taxon>Flavobacteriales</taxon>
        <taxon>Flavobacteriaceae</taxon>
        <taxon>Arenibacter</taxon>
    </lineage>
</organism>
<dbReference type="EMBL" id="FQUX01000002">
    <property type="protein sequence ID" value="SHE96314.1"/>
    <property type="molecule type" value="Genomic_DNA"/>
</dbReference>
<reference evidence="2" key="1">
    <citation type="submission" date="2016-11" db="EMBL/GenBank/DDBJ databases">
        <authorList>
            <person name="Varghese N."/>
            <person name="Submissions S."/>
        </authorList>
    </citation>
    <scope>NUCLEOTIDE SEQUENCE [LARGE SCALE GENOMIC DNA]</scope>
    <source>
        <strain evidence="2">DSM 17539</strain>
    </source>
</reference>
<gene>
    <name evidence="1" type="ORF">SAMN03080594_102179</name>
</gene>
<dbReference type="AlphaFoldDB" id="A0A1M4XRV3"/>
<keyword evidence="2" id="KW-1185">Reference proteome</keyword>
<accession>A0A1M4XRV3</accession>
<protein>
    <submittedName>
        <fullName evidence="1">Uncharacterized protein</fullName>
    </submittedName>
</protein>
<name>A0A1M4XRV3_9FLAO</name>
<dbReference type="RefSeq" id="WP_178346973.1">
    <property type="nucleotide sequence ID" value="NZ_FQUX01000002.1"/>
</dbReference>